<dbReference type="AlphaFoldDB" id="E8R7Y0"/>
<reference evidence="2 3" key="2">
    <citation type="journal article" date="2011" name="Stand. Genomic Sci.">
        <title>Complete genome sequence of Desulfurococcus mucosus type strain (O7/1).</title>
        <authorList>
            <person name="Wirth R."/>
            <person name="Chertkov O."/>
            <person name="Held B."/>
            <person name="Lapidus A."/>
            <person name="Nolan M."/>
            <person name="Lucas S."/>
            <person name="Hammon N."/>
            <person name="Deshpande S."/>
            <person name="Cheng J.F."/>
            <person name="Tapia R."/>
            <person name="Han C."/>
            <person name="Goodwin L."/>
            <person name="Pitluck S."/>
            <person name="Liolios K."/>
            <person name="Ioanna P."/>
            <person name="Ivanova N."/>
            <person name="Mavromatis K."/>
            <person name="Mikhailova N."/>
            <person name="Pati A."/>
            <person name="Chen A."/>
            <person name="Palaniappan K."/>
            <person name="Land M."/>
            <person name="Hauser L."/>
            <person name="Chang Y.J."/>
            <person name="Jeffries C.D."/>
            <person name="Bilek Y."/>
            <person name="Hader T."/>
            <person name="Rohde M."/>
            <person name="Spring S."/>
            <person name="Sikorski J."/>
            <person name="Goker M."/>
            <person name="Woyke T."/>
            <person name="Bristow J."/>
            <person name="Eisen J.A."/>
            <person name="Markowitz V."/>
            <person name="Hugenholtz P."/>
            <person name="Kyrpides N.C."/>
            <person name="Klenk H.P."/>
        </authorList>
    </citation>
    <scope>NUCLEOTIDE SEQUENCE [LARGE SCALE GENOMIC DNA]</scope>
    <source>
        <strain evidence="3">ATCC 35584 / DSM 2162 / JCM 9187 / O7/1</strain>
    </source>
</reference>
<dbReference type="GeneID" id="10152979"/>
<dbReference type="RefSeq" id="WP_013561828.1">
    <property type="nucleotide sequence ID" value="NC_014961.1"/>
</dbReference>
<evidence type="ECO:0000313" key="3">
    <source>
        <dbReference type="Proteomes" id="UP000001068"/>
    </source>
</evidence>
<organism evidence="2 3">
    <name type="scientific">Desulfurococcus mucosus (strain ATCC 35584 / DSM 2162 / JCM 9187 / O7/1)</name>
    <dbReference type="NCBI Taxonomy" id="765177"/>
    <lineage>
        <taxon>Archaea</taxon>
        <taxon>Thermoproteota</taxon>
        <taxon>Thermoprotei</taxon>
        <taxon>Desulfurococcales</taxon>
        <taxon>Desulfurococcaceae</taxon>
        <taxon>Desulfurococcus</taxon>
    </lineage>
</organism>
<proteinExistence type="predicted"/>
<dbReference type="KEGG" id="dmu:Desmu_0287"/>
<gene>
    <name evidence="2" type="ordered locus">Desmu_0287</name>
</gene>
<dbReference type="eggNOG" id="arCOG08835">
    <property type="taxonomic scope" value="Archaea"/>
</dbReference>
<feature type="region of interest" description="Disordered" evidence="1">
    <location>
        <begin position="123"/>
        <end position="156"/>
    </location>
</feature>
<keyword evidence="3" id="KW-1185">Reference proteome</keyword>
<accession>E8R7Y0</accession>
<protein>
    <submittedName>
        <fullName evidence="2">Uncharacterized protein</fullName>
    </submittedName>
</protein>
<dbReference type="EMBL" id="CP002363">
    <property type="protein sequence ID" value="ADV64606.1"/>
    <property type="molecule type" value="Genomic_DNA"/>
</dbReference>
<reference evidence="3" key="1">
    <citation type="submission" date="2010-11" db="EMBL/GenBank/DDBJ databases">
        <title>The complete genome of Desulfurococcus mucosus DSM 2162.</title>
        <authorList>
            <consortium name="US DOE Joint Genome Institute (JGI-PGF)"/>
            <person name="Lucas S."/>
            <person name="Copeland A."/>
            <person name="Lapidus A."/>
            <person name="Bruce D."/>
            <person name="Goodwin L."/>
            <person name="Pitluck S."/>
            <person name="Kyrpides N."/>
            <person name="Mavromatis K."/>
            <person name="Pagani I."/>
            <person name="Ivanova N."/>
            <person name="Ovchinnikova G."/>
            <person name="Chertkov O."/>
            <person name="Held B."/>
            <person name="Brettin T."/>
            <person name="Detter J.C."/>
            <person name="Tapia R."/>
            <person name="Han C."/>
            <person name="Land M."/>
            <person name="Hauser L."/>
            <person name="Markowitz V."/>
            <person name="Cheng J.-F."/>
            <person name="Hugenholtz P."/>
            <person name="Woyke T."/>
            <person name="Wu D."/>
            <person name="Wirth R."/>
            <person name="Bilek Y."/>
            <person name="Hader T."/>
            <person name="Klenk H.-P."/>
            <person name="Eisen J.A."/>
        </authorList>
    </citation>
    <scope>NUCLEOTIDE SEQUENCE [LARGE SCALE GENOMIC DNA]</scope>
    <source>
        <strain evidence="3">ATCC 35584 / DSM 2162 / JCM 9187 / O7/1</strain>
    </source>
</reference>
<dbReference type="HOGENOM" id="CLU_1113836_0_0_2"/>
<name>E8R7Y0_DESM0</name>
<evidence type="ECO:0000313" key="2">
    <source>
        <dbReference type="EMBL" id="ADV64606.1"/>
    </source>
</evidence>
<sequence>MSDLPGLTGLKYDSGSLDLLGDPVKEAELLLKGRYLEVLNVTLSDFVEALSTKLAKGSYLLSCRDESSYTILLEDGVVKSVAEYFPEASVRLSGYIALRDLVKKLASSYLECRLFSLQAPVEEPAGKKPAPEAVPRQVEPAATPRPATQEVKPPSVDEGKLHGFLRHLRDIVRETADLYGCILQDEPAADVGNGYLVVRIKLRKKGLFGKCRDAELKAAIEKDLPLLIELHELGVEVRLETLLVG</sequence>
<dbReference type="Proteomes" id="UP000001068">
    <property type="component" value="Chromosome"/>
</dbReference>
<evidence type="ECO:0000256" key="1">
    <source>
        <dbReference type="SAM" id="MobiDB-lite"/>
    </source>
</evidence>